<reference evidence="2 3" key="1">
    <citation type="submission" date="2019-03" db="EMBL/GenBank/DDBJ databases">
        <title>Genomic Encyclopedia of Type Strains, Phase IV (KMG-IV): sequencing the most valuable type-strain genomes for metagenomic binning, comparative biology and taxonomic classification.</title>
        <authorList>
            <person name="Goeker M."/>
        </authorList>
    </citation>
    <scope>NUCLEOTIDE SEQUENCE [LARGE SCALE GENOMIC DNA]</scope>
    <source>
        <strain evidence="2 3">DSM 100059</strain>
    </source>
</reference>
<accession>A0A4R8DS33</accession>
<feature type="transmembrane region" description="Helical" evidence="1">
    <location>
        <begin position="194"/>
        <end position="217"/>
    </location>
</feature>
<protein>
    <submittedName>
        <fullName evidence="2">Succinate dehydrogenase / fumarate reductase cytochrome b subunit</fullName>
    </submittedName>
</protein>
<name>A0A4R8DS33_9BACT</name>
<dbReference type="InterPro" id="IPR011138">
    <property type="entry name" value="Cytochrome_b-558"/>
</dbReference>
<dbReference type="NCBIfam" id="TIGR02046">
    <property type="entry name" value="sdhC_b558_fam"/>
    <property type="match status" value="1"/>
</dbReference>
<sequence>MTWKQFFTSSIGKKLVMAFTGLFLILFLVVHVTINSMIFLNDGGAEFNVVAHFMSHNIIVRLLEVGLFAGLILHIVQAWFVSQENNSRRGVQYAVSAARTNSTWYSRSMGILGSIVLIFLVIHLANFWAPARANIYLHGDAPTDAFADMKEVFSQWYYVVIYLLGVFGLFWHLFHGFQSAFQTLGVRTGRYKPLIVGTGYAYTFIVCILFALMPILMYTQVIQ</sequence>
<dbReference type="RefSeq" id="WP_133993273.1">
    <property type="nucleotide sequence ID" value="NZ_SODV01000001.1"/>
</dbReference>
<keyword evidence="1" id="KW-0812">Transmembrane</keyword>
<keyword evidence="1" id="KW-0472">Membrane</keyword>
<proteinExistence type="predicted"/>
<keyword evidence="1" id="KW-1133">Transmembrane helix</keyword>
<dbReference type="CDD" id="cd03498">
    <property type="entry name" value="SQR_TypeB_2_TM"/>
    <property type="match status" value="1"/>
</dbReference>
<dbReference type="Gene3D" id="1.20.1300.10">
    <property type="entry name" value="Fumarate reductase/succinate dehydrogenase, transmembrane subunit"/>
    <property type="match status" value="1"/>
</dbReference>
<evidence type="ECO:0000256" key="1">
    <source>
        <dbReference type="SAM" id="Phobius"/>
    </source>
</evidence>
<comment type="caution">
    <text evidence="2">The sequence shown here is derived from an EMBL/GenBank/DDBJ whole genome shotgun (WGS) entry which is preliminary data.</text>
</comment>
<dbReference type="InterPro" id="IPR034804">
    <property type="entry name" value="SQR/QFR_C/D"/>
</dbReference>
<feature type="transmembrane region" description="Helical" evidence="1">
    <location>
        <begin position="58"/>
        <end position="81"/>
    </location>
</feature>
<organism evidence="2 3">
    <name type="scientific">Dinghuibacter silviterrae</name>
    <dbReference type="NCBI Taxonomy" id="1539049"/>
    <lineage>
        <taxon>Bacteria</taxon>
        <taxon>Pseudomonadati</taxon>
        <taxon>Bacteroidota</taxon>
        <taxon>Chitinophagia</taxon>
        <taxon>Chitinophagales</taxon>
        <taxon>Chitinophagaceae</taxon>
        <taxon>Dinghuibacter</taxon>
    </lineage>
</organism>
<feature type="transmembrane region" description="Helical" evidence="1">
    <location>
        <begin position="109"/>
        <end position="129"/>
    </location>
</feature>
<evidence type="ECO:0000313" key="3">
    <source>
        <dbReference type="Proteomes" id="UP000294498"/>
    </source>
</evidence>
<evidence type="ECO:0000313" key="2">
    <source>
        <dbReference type="EMBL" id="TDX01052.1"/>
    </source>
</evidence>
<feature type="transmembrane region" description="Helical" evidence="1">
    <location>
        <begin position="156"/>
        <end position="174"/>
    </location>
</feature>
<dbReference type="OrthoDB" id="9802842at2"/>
<feature type="transmembrane region" description="Helical" evidence="1">
    <location>
        <begin position="15"/>
        <end position="38"/>
    </location>
</feature>
<dbReference type="AlphaFoldDB" id="A0A4R8DS33"/>
<dbReference type="EMBL" id="SODV01000001">
    <property type="protein sequence ID" value="TDX01052.1"/>
    <property type="molecule type" value="Genomic_DNA"/>
</dbReference>
<keyword evidence="3" id="KW-1185">Reference proteome</keyword>
<dbReference type="Proteomes" id="UP000294498">
    <property type="component" value="Unassembled WGS sequence"/>
</dbReference>
<dbReference type="SUPFAM" id="SSF81343">
    <property type="entry name" value="Fumarate reductase respiratory complex transmembrane subunits"/>
    <property type="match status" value="1"/>
</dbReference>
<gene>
    <name evidence="2" type="ORF">EDB95_2083</name>
</gene>
<dbReference type="GO" id="GO:0016020">
    <property type="term" value="C:membrane"/>
    <property type="evidence" value="ECO:0007669"/>
    <property type="project" value="InterPro"/>
</dbReference>